<name>A0A417YRP3_9BACI</name>
<proteinExistence type="predicted"/>
<dbReference type="Proteomes" id="UP000284416">
    <property type="component" value="Unassembled WGS sequence"/>
</dbReference>
<sequence length="71" mass="7985">MTKRKLKPIAESSTGLNTRYQDVSTKKELTLNQAVKAVKQGKYPGIHVVERKDGTIFIRSNPDGKENNNLE</sequence>
<dbReference type="Pfam" id="PF13031">
    <property type="entry name" value="DUF3892"/>
    <property type="match status" value="1"/>
</dbReference>
<gene>
    <name evidence="1" type="ORF">D1B31_16180</name>
</gene>
<dbReference type="OrthoDB" id="1647761at2"/>
<organism evidence="1 2">
    <name type="scientific">Neobacillus notoginsengisoli</name>
    <dbReference type="NCBI Taxonomy" id="1578198"/>
    <lineage>
        <taxon>Bacteria</taxon>
        <taxon>Bacillati</taxon>
        <taxon>Bacillota</taxon>
        <taxon>Bacilli</taxon>
        <taxon>Bacillales</taxon>
        <taxon>Bacillaceae</taxon>
        <taxon>Neobacillus</taxon>
    </lineage>
</organism>
<keyword evidence="2" id="KW-1185">Reference proteome</keyword>
<protein>
    <submittedName>
        <fullName evidence="1">DUF3892 domain-containing protein</fullName>
    </submittedName>
</protein>
<dbReference type="RefSeq" id="WP_118922261.1">
    <property type="nucleotide sequence ID" value="NZ_QWEG01000010.1"/>
</dbReference>
<reference evidence="1 2" key="1">
    <citation type="journal article" date="2017" name="Int. J. Syst. Evol. Microbiol.">
        <title>Bacillus notoginsengisoli sp. nov., a novel bacterium isolated from the rhizosphere of Panax notoginseng.</title>
        <authorList>
            <person name="Zhang M.Y."/>
            <person name="Cheng J."/>
            <person name="Cai Y."/>
            <person name="Zhang T.Y."/>
            <person name="Wu Y.Y."/>
            <person name="Manikprabhu D."/>
            <person name="Li W.J."/>
            <person name="Zhang Y.X."/>
        </authorList>
    </citation>
    <scope>NUCLEOTIDE SEQUENCE [LARGE SCALE GENOMIC DNA]</scope>
    <source>
        <strain evidence="1 2">JCM 30743</strain>
    </source>
</reference>
<evidence type="ECO:0000313" key="2">
    <source>
        <dbReference type="Proteomes" id="UP000284416"/>
    </source>
</evidence>
<accession>A0A417YRP3</accession>
<dbReference type="AlphaFoldDB" id="A0A417YRP3"/>
<dbReference type="InterPro" id="IPR024997">
    <property type="entry name" value="DUF3892"/>
</dbReference>
<evidence type="ECO:0000313" key="1">
    <source>
        <dbReference type="EMBL" id="RHW37303.1"/>
    </source>
</evidence>
<comment type="caution">
    <text evidence="1">The sequence shown here is derived from an EMBL/GenBank/DDBJ whole genome shotgun (WGS) entry which is preliminary data.</text>
</comment>
<dbReference type="EMBL" id="QWEG01000010">
    <property type="protein sequence ID" value="RHW37303.1"/>
    <property type="molecule type" value="Genomic_DNA"/>
</dbReference>